<keyword evidence="1" id="KW-0175">Coiled coil</keyword>
<reference evidence="2 3" key="1">
    <citation type="submission" date="2015-09" db="EMBL/GenBank/DDBJ databases">
        <title>Trachymyrmex cornetzi WGS genome.</title>
        <authorList>
            <person name="Nygaard S."/>
            <person name="Hu H."/>
            <person name="Boomsma J."/>
            <person name="Zhang G."/>
        </authorList>
    </citation>
    <scope>NUCLEOTIDE SEQUENCE [LARGE SCALE GENOMIC DNA]</scope>
    <source>
        <strain evidence="2">Tcor2-1</strain>
        <tissue evidence="2">Whole body</tissue>
    </source>
</reference>
<organism evidence="2 3">
    <name type="scientific">Trachymyrmex cornetzi</name>
    <dbReference type="NCBI Taxonomy" id="471704"/>
    <lineage>
        <taxon>Eukaryota</taxon>
        <taxon>Metazoa</taxon>
        <taxon>Ecdysozoa</taxon>
        <taxon>Arthropoda</taxon>
        <taxon>Hexapoda</taxon>
        <taxon>Insecta</taxon>
        <taxon>Pterygota</taxon>
        <taxon>Neoptera</taxon>
        <taxon>Endopterygota</taxon>
        <taxon>Hymenoptera</taxon>
        <taxon>Apocrita</taxon>
        <taxon>Aculeata</taxon>
        <taxon>Formicoidea</taxon>
        <taxon>Formicidae</taxon>
        <taxon>Myrmicinae</taxon>
        <taxon>Trachymyrmex</taxon>
    </lineage>
</organism>
<dbReference type="Proteomes" id="UP000078492">
    <property type="component" value="Unassembled WGS sequence"/>
</dbReference>
<dbReference type="Gene3D" id="1.20.1170.10">
    <property type="match status" value="1"/>
</dbReference>
<accession>A0A151J8Y9</accession>
<evidence type="ECO:0000256" key="1">
    <source>
        <dbReference type="SAM" id="Coils"/>
    </source>
</evidence>
<evidence type="ECO:0000313" key="3">
    <source>
        <dbReference type="Proteomes" id="UP000078492"/>
    </source>
</evidence>
<name>A0A151J8Y9_9HYME</name>
<feature type="coiled-coil region" evidence="1">
    <location>
        <begin position="44"/>
        <end position="113"/>
    </location>
</feature>
<dbReference type="STRING" id="471704.A0A151J8Y9"/>
<dbReference type="SUPFAM" id="SSF58100">
    <property type="entry name" value="Bacterial hemolysins"/>
    <property type="match status" value="1"/>
</dbReference>
<protein>
    <submittedName>
        <fullName evidence="2">Uncharacterized protein</fullName>
    </submittedName>
</protein>
<proteinExistence type="predicted"/>
<sequence>KEMSANEVLAPFETEYTRLYESLYKAHRNEKELSEQCILLKNEIVDNTHKINELKNTVEAYQDDIARLEQEVTKMTKLADAAHAREQNAQDIIENLRLNITKLGLEIEQKNKQLAAEKE</sequence>
<keyword evidence="3" id="KW-1185">Reference proteome</keyword>
<evidence type="ECO:0000313" key="2">
    <source>
        <dbReference type="EMBL" id="KYN21415.1"/>
    </source>
</evidence>
<dbReference type="EMBL" id="KQ979472">
    <property type="protein sequence ID" value="KYN21415.1"/>
    <property type="molecule type" value="Genomic_DNA"/>
</dbReference>
<feature type="non-terminal residue" evidence="2">
    <location>
        <position position="1"/>
    </location>
</feature>
<dbReference type="AlphaFoldDB" id="A0A151J8Y9"/>
<gene>
    <name evidence="2" type="ORF">ALC57_06210</name>
</gene>